<keyword evidence="2" id="KW-1185">Reference proteome</keyword>
<dbReference type="Proteomes" id="UP000055590">
    <property type="component" value="Chromosome"/>
</dbReference>
<sequence>MSSSSSPQISCTFFLRTRSAAVSASAFSLRLSSRSSSRTRFASGPTERRAAALPRLATAVARHSSSWALCSPFWRRYEPSSSSLKLAVSIRTCSFSSLVHWRVLLSSRSSILTPSLPASSSQRESVAWAIPDCLASAVADIACGPVSFSTIFALNPSEYGVRPISNLLFAPYLIDLRCHDEATTTLTQGAVPRCPLSESLQCRADGVKASPGVAGDGSGLPSEIEISSPRFPKTRALILGEEDEPTSITPTRSL</sequence>
<dbReference type="STRING" id="1391653.AKJ08_1157"/>
<evidence type="ECO:0000313" key="1">
    <source>
        <dbReference type="EMBL" id="AKU90770.1"/>
    </source>
</evidence>
<name>A0A0K1PB75_9BACT</name>
<accession>A0A0K1PB75</accession>
<dbReference type="EMBL" id="CP012332">
    <property type="protein sequence ID" value="AKU90770.1"/>
    <property type="molecule type" value="Genomic_DNA"/>
</dbReference>
<dbReference type="AlphaFoldDB" id="A0A0K1PB75"/>
<evidence type="ECO:0000313" key="2">
    <source>
        <dbReference type="Proteomes" id="UP000055590"/>
    </source>
</evidence>
<dbReference type="KEGG" id="vin:AKJ08_1157"/>
<organism evidence="1 2">
    <name type="scientific">Vulgatibacter incomptus</name>
    <dbReference type="NCBI Taxonomy" id="1391653"/>
    <lineage>
        <taxon>Bacteria</taxon>
        <taxon>Pseudomonadati</taxon>
        <taxon>Myxococcota</taxon>
        <taxon>Myxococcia</taxon>
        <taxon>Myxococcales</taxon>
        <taxon>Cystobacterineae</taxon>
        <taxon>Vulgatibacteraceae</taxon>
        <taxon>Vulgatibacter</taxon>
    </lineage>
</organism>
<reference evidence="1 2" key="1">
    <citation type="submission" date="2015-08" db="EMBL/GenBank/DDBJ databases">
        <authorList>
            <person name="Babu N.S."/>
            <person name="Beckwith C.J."/>
            <person name="Beseler K.G."/>
            <person name="Brison A."/>
            <person name="Carone J.V."/>
            <person name="Caskin T.P."/>
            <person name="Diamond M."/>
            <person name="Durham M.E."/>
            <person name="Foxe J.M."/>
            <person name="Go M."/>
            <person name="Henderson B.A."/>
            <person name="Jones I.B."/>
            <person name="McGettigan J.A."/>
            <person name="Micheletti S.J."/>
            <person name="Nasrallah M.E."/>
            <person name="Ortiz D."/>
            <person name="Piller C.R."/>
            <person name="Privatt S.R."/>
            <person name="Schneider S.L."/>
            <person name="Sharp S."/>
            <person name="Smith T.C."/>
            <person name="Stanton J.D."/>
            <person name="Ullery H.E."/>
            <person name="Wilson R.J."/>
            <person name="Serrano M.G."/>
            <person name="Buck G."/>
            <person name="Lee V."/>
            <person name="Wang Y."/>
            <person name="Carvalho R."/>
            <person name="Voegtly L."/>
            <person name="Shi R."/>
            <person name="Duckworth R."/>
            <person name="Johnson A."/>
            <person name="Loviza R."/>
            <person name="Walstead R."/>
            <person name="Shah Z."/>
            <person name="Kiflezghi M."/>
            <person name="Wade K."/>
            <person name="Ball S.L."/>
            <person name="Bradley K.W."/>
            <person name="Asai D.J."/>
            <person name="Bowman C.A."/>
            <person name="Russell D.A."/>
            <person name="Pope W.H."/>
            <person name="Jacobs-Sera D."/>
            <person name="Hendrix R.W."/>
            <person name="Hatfull G.F."/>
        </authorList>
    </citation>
    <scope>NUCLEOTIDE SEQUENCE [LARGE SCALE GENOMIC DNA]</scope>
    <source>
        <strain evidence="1 2">DSM 27710</strain>
    </source>
</reference>
<proteinExistence type="predicted"/>
<protein>
    <submittedName>
        <fullName evidence="1">Uncharacterized protein</fullName>
    </submittedName>
</protein>
<gene>
    <name evidence="1" type="ORF">AKJ08_1157</name>
</gene>